<proteinExistence type="predicted"/>
<dbReference type="VEuPathDB" id="VectorBase:ASIC021931"/>
<accession>A0A084WT86</accession>
<gene>
    <name evidence="1" type="ORF">ZHAS_00021931</name>
</gene>
<evidence type="ECO:0000313" key="2">
    <source>
        <dbReference type="EnsemblMetazoa" id="ASIC021931-PA"/>
    </source>
</evidence>
<name>A0A084WT86_ANOSI</name>
<reference evidence="1 3" key="1">
    <citation type="journal article" date="2014" name="BMC Genomics">
        <title>Genome sequence of Anopheles sinensis provides insight into genetics basis of mosquito competence for malaria parasites.</title>
        <authorList>
            <person name="Zhou D."/>
            <person name="Zhang D."/>
            <person name="Ding G."/>
            <person name="Shi L."/>
            <person name="Hou Q."/>
            <person name="Ye Y."/>
            <person name="Xu Y."/>
            <person name="Zhou H."/>
            <person name="Xiong C."/>
            <person name="Li S."/>
            <person name="Yu J."/>
            <person name="Hong S."/>
            <person name="Yu X."/>
            <person name="Zou P."/>
            <person name="Chen C."/>
            <person name="Chang X."/>
            <person name="Wang W."/>
            <person name="Lv Y."/>
            <person name="Sun Y."/>
            <person name="Ma L."/>
            <person name="Shen B."/>
            <person name="Zhu C."/>
        </authorList>
    </citation>
    <scope>NUCLEOTIDE SEQUENCE [LARGE SCALE GENOMIC DNA]</scope>
</reference>
<organism evidence="1">
    <name type="scientific">Anopheles sinensis</name>
    <name type="common">Mosquito</name>
    <dbReference type="NCBI Taxonomy" id="74873"/>
    <lineage>
        <taxon>Eukaryota</taxon>
        <taxon>Metazoa</taxon>
        <taxon>Ecdysozoa</taxon>
        <taxon>Arthropoda</taxon>
        <taxon>Hexapoda</taxon>
        <taxon>Insecta</taxon>
        <taxon>Pterygota</taxon>
        <taxon>Neoptera</taxon>
        <taxon>Endopterygota</taxon>
        <taxon>Diptera</taxon>
        <taxon>Nematocera</taxon>
        <taxon>Culicoidea</taxon>
        <taxon>Culicidae</taxon>
        <taxon>Anophelinae</taxon>
        <taxon>Anopheles</taxon>
    </lineage>
</organism>
<sequence length="105" mass="11739">MAFTMELQPQNSFGISPVVCIPRELSQETDGTNSGTGSWDTFAIFGLCFLIQEGASAIDQNGKIRSDFIENFLPFIAVSEPMSENVLNLLCLLREWKRGIEKHLK</sequence>
<evidence type="ECO:0000313" key="3">
    <source>
        <dbReference type="Proteomes" id="UP000030765"/>
    </source>
</evidence>
<dbReference type="AlphaFoldDB" id="A0A084WT86"/>
<protein>
    <submittedName>
        <fullName evidence="1 2">Uncharacterized protein</fullName>
    </submittedName>
</protein>
<keyword evidence="3" id="KW-1185">Reference proteome</keyword>
<dbReference type="EnsemblMetazoa" id="ASIC021931-RA">
    <property type="protein sequence ID" value="ASIC021931-PA"/>
    <property type="gene ID" value="ASIC021931"/>
</dbReference>
<reference evidence="2" key="2">
    <citation type="submission" date="2020-05" db="UniProtKB">
        <authorList>
            <consortium name="EnsemblMetazoa"/>
        </authorList>
    </citation>
    <scope>IDENTIFICATION</scope>
</reference>
<dbReference type="EMBL" id="KE525420">
    <property type="protein sequence ID" value="KFB53430.1"/>
    <property type="molecule type" value="Genomic_DNA"/>
</dbReference>
<dbReference type="EMBL" id="ATLV01026869">
    <property type="status" value="NOT_ANNOTATED_CDS"/>
    <property type="molecule type" value="Genomic_DNA"/>
</dbReference>
<evidence type="ECO:0000313" key="1">
    <source>
        <dbReference type="EMBL" id="KFB53430.1"/>
    </source>
</evidence>
<dbReference type="Proteomes" id="UP000030765">
    <property type="component" value="Unassembled WGS sequence"/>
</dbReference>